<reference evidence="1 2" key="1">
    <citation type="submission" date="2017-01" db="EMBL/GenBank/DDBJ databases">
        <title>Lactobacillus chiayiensis sp. nov., a lactic acid bacterium isolated from compost.</title>
        <authorList>
            <person name="Huang C.-H."/>
        </authorList>
    </citation>
    <scope>NUCLEOTIDE SEQUENCE [LARGE SCALE GENOMIC DNA]</scope>
    <source>
        <strain evidence="2">chh01</strain>
    </source>
</reference>
<proteinExistence type="predicted"/>
<protein>
    <submittedName>
        <fullName evidence="1">Uncharacterized protein</fullName>
    </submittedName>
</protein>
<accession>A0A4Q1U7R6</accession>
<name>A0A4Q1U7R6_9LACO</name>
<evidence type="ECO:0000313" key="1">
    <source>
        <dbReference type="EMBL" id="RXT27095.1"/>
    </source>
</evidence>
<evidence type="ECO:0000313" key="2">
    <source>
        <dbReference type="Proteomes" id="UP000290475"/>
    </source>
</evidence>
<gene>
    <name evidence="1" type="ORF">BVJ53_04665</name>
</gene>
<dbReference type="Proteomes" id="UP000290475">
    <property type="component" value="Unassembled WGS sequence"/>
</dbReference>
<comment type="caution">
    <text evidence="1">The sequence shown here is derived from an EMBL/GenBank/DDBJ whole genome shotgun (WGS) entry which is preliminary data.</text>
</comment>
<dbReference type="AlphaFoldDB" id="A0A4Q1U7R6"/>
<sequence length="62" mass="7143">MYMQTPKRWTPEAFETLLADIQSTLPALGFQRYKQVMKLAVTTLADEEKLSRKQAMALLQVL</sequence>
<organism evidence="1 2">
    <name type="scientific">Lacticaseibacillus chiayiensis</name>
    <dbReference type="NCBI Taxonomy" id="2100821"/>
    <lineage>
        <taxon>Bacteria</taxon>
        <taxon>Bacillati</taxon>
        <taxon>Bacillota</taxon>
        <taxon>Bacilli</taxon>
        <taxon>Lactobacillales</taxon>
        <taxon>Lactobacillaceae</taxon>
        <taxon>Lacticaseibacillus</taxon>
    </lineage>
</organism>
<dbReference type="EMBL" id="MSSM01000009">
    <property type="protein sequence ID" value="RXT27095.1"/>
    <property type="molecule type" value="Genomic_DNA"/>
</dbReference>